<reference evidence="1" key="1">
    <citation type="submission" date="2020-10" db="EMBL/GenBank/DDBJ databases">
        <authorList>
            <person name="Gilroy R."/>
        </authorList>
    </citation>
    <scope>NUCLEOTIDE SEQUENCE</scope>
    <source>
        <strain evidence="1">6086</strain>
    </source>
</reference>
<dbReference type="AlphaFoldDB" id="A0A9D1K2Q6"/>
<proteinExistence type="predicted"/>
<name>A0A9D1K2Q6_9FIRM</name>
<accession>A0A9D1K2Q6</accession>
<evidence type="ECO:0000313" key="2">
    <source>
        <dbReference type="Proteomes" id="UP000824141"/>
    </source>
</evidence>
<sequence length="60" mass="6771">MIRRIQDESRLLPWAEDPIGLRACAAAAAYGLDGHICQFWLQNEDTLLCRMDDTMMLCAG</sequence>
<reference evidence="1" key="2">
    <citation type="journal article" date="2021" name="PeerJ">
        <title>Extensive microbial diversity within the chicken gut microbiome revealed by metagenomics and culture.</title>
        <authorList>
            <person name="Gilroy R."/>
            <person name="Ravi A."/>
            <person name="Getino M."/>
            <person name="Pursley I."/>
            <person name="Horton D.L."/>
            <person name="Alikhan N.F."/>
            <person name="Baker D."/>
            <person name="Gharbi K."/>
            <person name="Hall N."/>
            <person name="Watson M."/>
            <person name="Adriaenssens E.M."/>
            <person name="Foster-Nyarko E."/>
            <person name="Jarju S."/>
            <person name="Secka A."/>
            <person name="Antonio M."/>
            <person name="Oren A."/>
            <person name="Chaudhuri R.R."/>
            <person name="La Ragione R."/>
            <person name="Hildebrand F."/>
            <person name="Pallen M.J."/>
        </authorList>
    </citation>
    <scope>NUCLEOTIDE SEQUENCE</scope>
    <source>
        <strain evidence="1">6086</strain>
    </source>
</reference>
<evidence type="ECO:0000313" key="1">
    <source>
        <dbReference type="EMBL" id="HIS79162.1"/>
    </source>
</evidence>
<organism evidence="1 2">
    <name type="scientific">Candidatus Caccousia stercoris</name>
    <dbReference type="NCBI Taxonomy" id="2840723"/>
    <lineage>
        <taxon>Bacteria</taxon>
        <taxon>Bacillati</taxon>
        <taxon>Bacillota</taxon>
        <taxon>Clostridia</taxon>
        <taxon>Eubacteriales</taxon>
        <taxon>Oscillospiraceae</taxon>
        <taxon>Oscillospiraceae incertae sedis</taxon>
        <taxon>Candidatus Caccousia</taxon>
    </lineage>
</organism>
<protein>
    <submittedName>
        <fullName evidence="1">Uncharacterized protein</fullName>
    </submittedName>
</protein>
<gene>
    <name evidence="1" type="ORF">IAD03_07300</name>
</gene>
<feature type="non-terminal residue" evidence="1">
    <location>
        <position position="60"/>
    </location>
</feature>
<dbReference type="EMBL" id="DVJM01000149">
    <property type="protein sequence ID" value="HIS79162.1"/>
    <property type="molecule type" value="Genomic_DNA"/>
</dbReference>
<dbReference type="Proteomes" id="UP000824141">
    <property type="component" value="Unassembled WGS sequence"/>
</dbReference>
<comment type="caution">
    <text evidence="1">The sequence shown here is derived from an EMBL/GenBank/DDBJ whole genome shotgun (WGS) entry which is preliminary data.</text>
</comment>